<dbReference type="Proteomes" id="UP000633943">
    <property type="component" value="Unassembled WGS sequence"/>
</dbReference>
<evidence type="ECO:0000313" key="1">
    <source>
        <dbReference type="EMBL" id="NMG16278.1"/>
    </source>
</evidence>
<sequence>MVTSIVIEPDMQRQFHQLAEEAQRPEDEIIREALAAYLAADRRYVEVLRRRIESADHGEFASDEEADAFFTKYAA</sequence>
<comment type="caution">
    <text evidence="1">The sequence shown here is derived from an EMBL/GenBank/DDBJ whole genome shotgun (WGS) entry which is preliminary data.</text>
</comment>
<gene>
    <name evidence="1" type="ORF">GPA24_12125</name>
</gene>
<protein>
    <recommendedName>
        <fullName evidence="3">CopG family transcriptional regulator</fullName>
    </recommendedName>
</protein>
<name>A0ABX1NWW9_9RHOO</name>
<reference evidence="1 2" key="1">
    <citation type="submission" date="2019-12" db="EMBL/GenBank/DDBJ databases">
        <title>Comparative genomics gives insights into the taxonomy of the Azoarcus-Aromatoleum group and reveals separate origins of nif in the plant-associated Azoarcus and non-plant-associated Aromatoleum sub-groups.</title>
        <authorList>
            <person name="Lafos M."/>
            <person name="Maluk M."/>
            <person name="Batista M."/>
            <person name="Junghare M."/>
            <person name="Carmona M."/>
            <person name="Faoro H."/>
            <person name="Cruz L.M."/>
            <person name="Battistoni F."/>
            <person name="De Souza E."/>
            <person name="Pedrosa F."/>
            <person name="Chen W.-M."/>
            <person name="Poole P.S."/>
            <person name="Dixon R.A."/>
            <person name="James E.K."/>
        </authorList>
    </citation>
    <scope>NUCLEOTIDE SEQUENCE [LARGE SCALE GENOMIC DNA]</scope>
    <source>
        <strain evidence="1 2">PbN1</strain>
    </source>
</reference>
<dbReference type="EMBL" id="WTVP01000032">
    <property type="protein sequence ID" value="NMG16278.1"/>
    <property type="molecule type" value="Genomic_DNA"/>
</dbReference>
<dbReference type="RefSeq" id="WP_169202870.1">
    <property type="nucleotide sequence ID" value="NZ_CP059467.1"/>
</dbReference>
<organism evidence="1 2">
    <name type="scientific">Aromatoleum bremense</name>
    <dbReference type="NCBI Taxonomy" id="76115"/>
    <lineage>
        <taxon>Bacteria</taxon>
        <taxon>Pseudomonadati</taxon>
        <taxon>Pseudomonadota</taxon>
        <taxon>Betaproteobacteria</taxon>
        <taxon>Rhodocyclales</taxon>
        <taxon>Rhodocyclaceae</taxon>
        <taxon>Aromatoleum</taxon>
    </lineage>
</organism>
<proteinExistence type="predicted"/>
<evidence type="ECO:0000313" key="2">
    <source>
        <dbReference type="Proteomes" id="UP000633943"/>
    </source>
</evidence>
<keyword evidence="2" id="KW-1185">Reference proteome</keyword>
<evidence type="ECO:0008006" key="3">
    <source>
        <dbReference type="Google" id="ProtNLM"/>
    </source>
</evidence>
<accession>A0ABX1NWW9</accession>